<geneLocation type="plasmid" evidence="1 2">
    <name>unnamed5</name>
</geneLocation>
<sequence length="46" mass="4962">MLFMTDDRIAVPKPVPTAAITASQAAAPSNVEITRYFKQNGVSYSC</sequence>
<reference evidence="1 2" key="1">
    <citation type="journal article" date="2014" name="World J. Microbiol. Biotechnol.">
        <title>Biodiversity and physiological characteristics of Antarctic and Arctic lichens-associated bacteria.</title>
        <authorList>
            <person name="Lee Y.M."/>
            <person name="Kim E.H."/>
            <person name="Lee H.K."/>
            <person name="Hong S.G."/>
        </authorList>
    </citation>
    <scope>NUCLEOTIDE SEQUENCE [LARGE SCALE GENOMIC DNA]</scope>
    <source>
        <strain evidence="1 2">PAMC 26569</strain>
        <plasmid evidence="1">unnamed5</plasmid>
    </source>
</reference>
<dbReference type="KEGG" id="lck:HN018_27475"/>
<keyword evidence="1" id="KW-0614">Plasmid</keyword>
<organism evidence="1 2">
    <name type="scientific">Lichenicola cladoniae</name>
    <dbReference type="NCBI Taxonomy" id="1484109"/>
    <lineage>
        <taxon>Bacteria</taxon>
        <taxon>Pseudomonadati</taxon>
        <taxon>Pseudomonadota</taxon>
        <taxon>Alphaproteobacteria</taxon>
        <taxon>Acetobacterales</taxon>
        <taxon>Acetobacteraceae</taxon>
        <taxon>Lichenicola</taxon>
    </lineage>
</organism>
<gene>
    <name evidence="1" type="ORF">HN018_27475</name>
</gene>
<dbReference type="AlphaFoldDB" id="A0A6M8I0H6"/>
<evidence type="ECO:0000313" key="1">
    <source>
        <dbReference type="EMBL" id="QKE93815.1"/>
    </source>
</evidence>
<proteinExistence type="predicted"/>
<keyword evidence="2" id="KW-1185">Reference proteome</keyword>
<dbReference type="Proteomes" id="UP000500767">
    <property type="component" value="Plasmid unnamed5"/>
</dbReference>
<protein>
    <submittedName>
        <fullName evidence="1">Uncharacterized protein</fullName>
    </submittedName>
</protein>
<accession>A0A6M8I0H6</accession>
<evidence type="ECO:0000313" key="2">
    <source>
        <dbReference type="Proteomes" id="UP000500767"/>
    </source>
</evidence>
<dbReference type="EMBL" id="CP053712">
    <property type="protein sequence ID" value="QKE93815.1"/>
    <property type="molecule type" value="Genomic_DNA"/>
</dbReference>
<name>A0A6M8I0H6_9PROT</name>